<keyword evidence="3" id="KW-1185">Reference proteome</keyword>
<evidence type="ECO:0000256" key="1">
    <source>
        <dbReference type="SAM" id="Phobius"/>
    </source>
</evidence>
<feature type="transmembrane region" description="Helical" evidence="1">
    <location>
        <begin position="6"/>
        <end position="27"/>
    </location>
</feature>
<dbReference type="RefSeq" id="WP_310280032.1">
    <property type="nucleotide sequence ID" value="NZ_JAVDWR010000012.1"/>
</dbReference>
<keyword evidence="1" id="KW-0472">Membrane</keyword>
<keyword evidence="1" id="KW-1133">Transmembrane helix</keyword>
<evidence type="ECO:0000313" key="3">
    <source>
        <dbReference type="Proteomes" id="UP001257909"/>
    </source>
</evidence>
<comment type="caution">
    <text evidence="2">The sequence shown here is derived from an EMBL/GenBank/DDBJ whole genome shotgun (WGS) entry which is preliminary data.</text>
</comment>
<reference evidence="2 3" key="1">
    <citation type="submission" date="2023-07" db="EMBL/GenBank/DDBJ databases">
        <title>Sorghum-associated microbial communities from plants grown in Nebraska, USA.</title>
        <authorList>
            <person name="Schachtman D."/>
        </authorList>
    </citation>
    <scope>NUCLEOTIDE SEQUENCE [LARGE SCALE GENOMIC DNA]</scope>
    <source>
        <strain evidence="2 3">4138</strain>
    </source>
</reference>
<name>A0ABU1W2D4_9GAMM</name>
<dbReference type="EMBL" id="JAVDWR010000012">
    <property type="protein sequence ID" value="MDR7122119.1"/>
    <property type="molecule type" value="Genomic_DNA"/>
</dbReference>
<dbReference type="NCBIfam" id="TIGR02532">
    <property type="entry name" value="IV_pilin_GFxxxE"/>
    <property type="match status" value="1"/>
</dbReference>
<organism evidence="2 3">
    <name type="scientific">Rheinheimera soli</name>
    <dbReference type="NCBI Taxonomy" id="443616"/>
    <lineage>
        <taxon>Bacteria</taxon>
        <taxon>Pseudomonadati</taxon>
        <taxon>Pseudomonadota</taxon>
        <taxon>Gammaproteobacteria</taxon>
        <taxon>Chromatiales</taxon>
        <taxon>Chromatiaceae</taxon>
        <taxon>Rheinheimera</taxon>
    </lineage>
</organism>
<sequence>MKHSCGFTLIELIIVIMLLGIISATALPKFMGKGGIEEATVQDQMISVLRRMQIQAMQQTNTSCSLQLSASELSPTGCTAAESFNLILPTDSGLSFSPAITLTFDSLGRLSSKPSSVTTLVILSSGVPTANVCIETEGYIHPC</sequence>
<protein>
    <submittedName>
        <fullName evidence="2">MSHA pilin protein MshC</fullName>
    </submittedName>
</protein>
<dbReference type="SUPFAM" id="SSF54523">
    <property type="entry name" value="Pili subunits"/>
    <property type="match status" value="1"/>
</dbReference>
<proteinExistence type="predicted"/>
<evidence type="ECO:0000313" key="2">
    <source>
        <dbReference type="EMBL" id="MDR7122119.1"/>
    </source>
</evidence>
<gene>
    <name evidence="2" type="ORF">J2W69_003076</name>
</gene>
<accession>A0ABU1W2D4</accession>
<dbReference type="InterPro" id="IPR045584">
    <property type="entry name" value="Pilin-like"/>
</dbReference>
<dbReference type="Pfam" id="PF07963">
    <property type="entry name" value="N_methyl"/>
    <property type="match status" value="1"/>
</dbReference>
<dbReference type="Proteomes" id="UP001257909">
    <property type="component" value="Unassembled WGS sequence"/>
</dbReference>
<dbReference type="InterPro" id="IPR012902">
    <property type="entry name" value="N_methyl_site"/>
</dbReference>
<keyword evidence="1" id="KW-0812">Transmembrane</keyword>
<dbReference type="Gene3D" id="3.30.700.10">
    <property type="entry name" value="Glycoprotein, Type 4 Pilin"/>
    <property type="match status" value="1"/>
</dbReference>